<keyword evidence="1" id="KW-0472">Membrane</keyword>
<keyword evidence="1" id="KW-1133">Transmembrane helix</keyword>
<name>A0A2P2N232_RHIMU</name>
<proteinExistence type="predicted"/>
<reference evidence="2" key="1">
    <citation type="submission" date="2018-02" db="EMBL/GenBank/DDBJ databases">
        <title>Rhizophora mucronata_Transcriptome.</title>
        <authorList>
            <person name="Meera S.P."/>
            <person name="Sreeshan A."/>
            <person name="Augustine A."/>
        </authorList>
    </citation>
    <scope>NUCLEOTIDE SEQUENCE</scope>
    <source>
        <tissue evidence="2">Leaf</tissue>
    </source>
</reference>
<feature type="transmembrane region" description="Helical" evidence="1">
    <location>
        <begin position="7"/>
        <end position="29"/>
    </location>
</feature>
<dbReference type="EMBL" id="GGEC01056049">
    <property type="protein sequence ID" value="MBX36533.1"/>
    <property type="molecule type" value="Transcribed_RNA"/>
</dbReference>
<dbReference type="AlphaFoldDB" id="A0A2P2N232"/>
<keyword evidence="1" id="KW-0812">Transmembrane</keyword>
<organism evidence="2">
    <name type="scientific">Rhizophora mucronata</name>
    <name type="common">Asiatic mangrove</name>
    <dbReference type="NCBI Taxonomy" id="61149"/>
    <lineage>
        <taxon>Eukaryota</taxon>
        <taxon>Viridiplantae</taxon>
        <taxon>Streptophyta</taxon>
        <taxon>Embryophyta</taxon>
        <taxon>Tracheophyta</taxon>
        <taxon>Spermatophyta</taxon>
        <taxon>Magnoliopsida</taxon>
        <taxon>eudicotyledons</taxon>
        <taxon>Gunneridae</taxon>
        <taxon>Pentapetalae</taxon>
        <taxon>rosids</taxon>
        <taxon>fabids</taxon>
        <taxon>Malpighiales</taxon>
        <taxon>Rhizophoraceae</taxon>
        <taxon>Rhizophora</taxon>
    </lineage>
</organism>
<protein>
    <submittedName>
        <fullName evidence="2">Uncharacterized protein</fullName>
    </submittedName>
</protein>
<sequence length="32" mass="3696">MLYTLQVVMAISCLMCFTLQFFNIFASLVSLF</sequence>
<evidence type="ECO:0000256" key="1">
    <source>
        <dbReference type="SAM" id="Phobius"/>
    </source>
</evidence>
<evidence type="ECO:0000313" key="2">
    <source>
        <dbReference type="EMBL" id="MBX36533.1"/>
    </source>
</evidence>
<accession>A0A2P2N232</accession>